<dbReference type="Proteomes" id="UP001164929">
    <property type="component" value="Chromosome 3"/>
</dbReference>
<keyword evidence="2" id="KW-1185">Reference proteome</keyword>
<dbReference type="AlphaFoldDB" id="A0AAD6W944"/>
<comment type="caution">
    <text evidence="1">The sequence shown here is derived from an EMBL/GenBank/DDBJ whole genome shotgun (WGS) entry which is preliminary data.</text>
</comment>
<evidence type="ECO:0000313" key="1">
    <source>
        <dbReference type="EMBL" id="KAJ7003306.1"/>
    </source>
</evidence>
<evidence type="ECO:0000313" key="2">
    <source>
        <dbReference type="Proteomes" id="UP001164929"/>
    </source>
</evidence>
<accession>A0AAD6W944</accession>
<sequence length="56" mass="6907">MVELPFLYLSLDRYLPTWRGNAIDAQMEINQSRILGFSIYICERRRWDPWCLIWTR</sequence>
<name>A0AAD6W944_9ROSI</name>
<dbReference type="EMBL" id="JAQIZT010000003">
    <property type="protein sequence ID" value="KAJ7003306.1"/>
    <property type="molecule type" value="Genomic_DNA"/>
</dbReference>
<reference evidence="1" key="1">
    <citation type="journal article" date="2023" name="Mol. Ecol. Resour.">
        <title>Chromosome-level genome assembly of a triploid poplar Populus alba 'Berolinensis'.</title>
        <authorList>
            <person name="Chen S."/>
            <person name="Yu Y."/>
            <person name="Wang X."/>
            <person name="Wang S."/>
            <person name="Zhang T."/>
            <person name="Zhou Y."/>
            <person name="He R."/>
            <person name="Meng N."/>
            <person name="Wang Y."/>
            <person name="Liu W."/>
            <person name="Liu Z."/>
            <person name="Liu J."/>
            <person name="Guo Q."/>
            <person name="Huang H."/>
            <person name="Sederoff R.R."/>
            <person name="Wang G."/>
            <person name="Qu G."/>
            <person name="Chen S."/>
        </authorList>
    </citation>
    <scope>NUCLEOTIDE SEQUENCE</scope>
    <source>
        <strain evidence="1">SC-2020</strain>
    </source>
</reference>
<proteinExistence type="predicted"/>
<gene>
    <name evidence="1" type="ORF">NC653_008518</name>
</gene>
<protein>
    <submittedName>
        <fullName evidence="1">Uncharacterized protein</fullName>
    </submittedName>
</protein>
<organism evidence="1 2">
    <name type="scientific">Populus alba x Populus x berolinensis</name>
    <dbReference type="NCBI Taxonomy" id="444605"/>
    <lineage>
        <taxon>Eukaryota</taxon>
        <taxon>Viridiplantae</taxon>
        <taxon>Streptophyta</taxon>
        <taxon>Embryophyta</taxon>
        <taxon>Tracheophyta</taxon>
        <taxon>Spermatophyta</taxon>
        <taxon>Magnoliopsida</taxon>
        <taxon>eudicotyledons</taxon>
        <taxon>Gunneridae</taxon>
        <taxon>Pentapetalae</taxon>
        <taxon>rosids</taxon>
        <taxon>fabids</taxon>
        <taxon>Malpighiales</taxon>
        <taxon>Salicaceae</taxon>
        <taxon>Saliceae</taxon>
        <taxon>Populus</taxon>
    </lineage>
</organism>